<dbReference type="SMART" id="SM00257">
    <property type="entry name" value="LysM"/>
    <property type="match status" value="2"/>
</dbReference>
<dbReference type="Gene3D" id="3.10.350.10">
    <property type="entry name" value="LysM domain"/>
    <property type="match status" value="2"/>
</dbReference>
<dbReference type="Gene3D" id="3.20.20.80">
    <property type="entry name" value="Glycosidases"/>
    <property type="match status" value="1"/>
</dbReference>
<organism evidence="5 6">
    <name type="scientific">Paenibacillus swuensis</name>
    <dbReference type="NCBI Taxonomy" id="1178515"/>
    <lineage>
        <taxon>Bacteria</taxon>
        <taxon>Bacillati</taxon>
        <taxon>Bacillota</taxon>
        <taxon>Bacilli</taxon>
        <taxon>Bacillales</taxon>
        <taxon>Paenibacillaceae</taxon>
        <taxon>Paenibacillus</taxon>
    </lineage>
</organism>
<dbReference type="SUPFAM" id="SSF51445">
    <property type="entry name" value="(Trans)glycosidases"/>
    <property type="match status" value="1"/>
</dbReference>
<dbReference type="OrthoDB" id="9769314at2"/>
<dbReference type="PROSITE" id="PS51782">
    <property type="entry name" value="LYSM"/>
    <property type="match status" value="2"/>
</dbReference>
<feature type="domain" description="LysM" evidence="3">
    <location>
        <begin position="51"/>
        <end position="95"/>
    </location>
</feature>
<dbReference type="PATRIC" id="fig|1178515.4.peg.2515"/>
<evidence type="ECO:0000259" key="4">
    <source>
        <dbReference type="PROSITE" id="PS51910"/>
    </source>
</evidence>
<dbReference type="STRING" id="1178515.SY83_12570"/>
<evidence type="ECO:0000259" key="3">
    <source>
        <dbReference type="PROSITE" id="PS51782"/>
    </source>
</evidence>
<dbReference type="CDD" id="cd00118">
    <property type="entry name" value="LysM"/>
    <property type="match status" value="2"/>
</dbReference>
<dbReference type="GO" id="GO:0016798">
    <property type="term" value="F:hydrolase activity, acting on glycosyl bonds"/>
    <property type="evidence" value="ECO:0007669"/>
    <property type="project" value="UniProtKB-KW"/>
</dbReference>
<feature type="domain" description="GH18" evidence="4">
    <location>
        <begin position="103"/>
        <end position="429"/>
    </location>
</feature>
<dbReference type="Gene3D" id="3.10.50.10">
    <property type="match status" value="1"/>
</dbReference>
<feature type="domain" description="LysM" evidence="3">
    <location>
        <begin position="2"/>
        <end position="46"/>
    </location>
</feature>
<dbReference type="RefSeq" id="WP_068611078.1">
    <property type="nucleotide sequence ID" value="NZ_CP011388.1"/>
</dbReference>
<evidence type="ECO:0000313" key="6">
    <source>
        <dbReference type="Proteomes" id="UP000076927"/>
    </source>
</evidence>
<dbReference type="Proteomes" id="UP000076927">
    <property type="component" value="Chromosome"/>
</dbReference>
<dbReference type="SMART" id="SM00636">
    <property type="entry name" value="Glyco_18"/>
    <property type="match status" value="1"/>
</dbReference>
<reference evidence="5 6" key="1">
    <citation type="submission" date="2015-01" db="EMBL/GenBank/DDBJ databases">
        <title>Paenibacillus swuensis/DY6/whole genome sequencing.</title>
        <authorList>
            <person name="Kim M.K."/>
            <person name="Srinivasan S."/>
            <person name="Lee J.-J."/>
        </authorList>
    </citation>
    <scope>NUCLEOTIDE SEQUENCE [LARGE SCALE GENOMIC DNA]</scope>
    <source>
        <strain evidence="5 6">DY6</strain>
    </source>
</reference>
<keyword evidence="6" id="KW-1185">Reference proteome</keyword>
<dbReference type="GO" id="GO:0012505">
    <property type="term" value="C:endomembrane system"/>
    <property type="evidence" value="ECO:0007669"/>
    <property type="project" value="TreeGrafter"/>
</dbReference>
<dbReference type="KEGG" id="pswu:SY83_12570"/>
<dbReference type="AlphaFoldDB" id="A0A172TPA8"/>
<dbReference type="InterPro" id="IPR011583">
    <property type="entry name" value="Chitinase_II/V-like_cat"/>
</dbReference>
<dbReference type="Pfam" id="PF00704">
    <property type="entry name" value="Glyco_hydro_18"/>
    <property type="match status" value="1"/>
</dbReference>
<dbReference type="PANTHER" id="PTHR46066:SF2">
    <property type="entry name" value="CHITINASE DOMAIN-CONTAINING PROTEIN 1"/>
    <property type="match status" value="1"/>
</dbReference>
<evidence type="ECO:0000256" key="1">
    <source>
        <dbReference type="ARBA" id="ARBA00022801"/>
    </source>
</evidence>
<dbReference type="PROSITE" id="PS51910">
    <property type="entry name" value="GH18_2"/>
    <property type="match status" value="1"/>
</dbReference>
<evidence type="ECO:0000256" key="2">
    <source>
        <dbReference type="ARBA" id="ARBA00023295"/>
    </source>
</evidence>
<keyword evidence="1" id="KW-0378">Hydrolase</keyword>
<accession>A0A172TPA8</accession>
<dbReference type="InterPro" id="IPR041704">
    <property type="entry name" value="CFLE_GH18"/>
</dbReference>
<keyword evidence="2" id="KW-0326">Glycosidase</keyword>
<name>A0A172TPA8_9BACL</name>
<protein>
    <submittedName>
        <fullName evidence="5">Spore gernimation protein</fullName>
    </submittedName>
</protein>
<dbReference type="SUPFAM" id="SSF54106">
    <property type="entry name" value="LysM domain"/>
    <property type="match status" value="2"/>
</dbReference>
<dbReference type="GO" id="GO:0070492">
    <property type="term" value="F:oligosaccharide binding"/>
    <property type="evidence" value="ECO:0007669"/>
    <property type="project" value="TreeGrafter"/>
</dbReference>
<dbReference type="Pfam" id="PF01476">
    <property type="entry name" value="LysM"/>
    <property type="match status" value="2"/>
</dbReference>
<sequence>MQIHVVQSGQSLYGIAGAYGSTVDVIASANRISAQDPLVVGQTLVIPITGSFYWVRPGDSLATIAKKYDTTPAELARVNRIVPTAPLQVGQRLYIPPQPKRSAEINAYVEPRGDSVSAPLLEASREAAPNLTYLAPFSFQINRDASLDAPPLGELPDIARNNGVTLMMVVTNLENGQFSGELGSLILNNEALQNKLLDNILSTAKRLGFRDIHFDIEYLPPADREAYNRFLRKAENRIHEQGFLISTALAPKTKADQKGQWYEAHDYKAHGEIVDFVVIMTYEWGYSGGPPQAVSPIGPVRKVLTYAVTEIPPAKIMMGQNLYGYDWTLPFKPGGEYAKAVSPQAAIALARRNNAAIRYDYNAQAPYFDYTDSNGKAHKVWFEDARSIQAKFNLLKELDLRGVSYWKLGLPFPQNWLLIQDNFNVKKRV</sequence>
<dbReference type="InterPro" id="IPR017853">
    <property type="entry name" value="GH"/>
</dbReference>
<evidence type="ECO:0000313" key="5">
    <source>
        <dbReference type="EMBL" id="ANE48891.1"/>
    </source>
</evidence>
<dbReference type="EMBL" id="CP011388">
    <property type="protein sequence ID" value="ANE48891.1"/>
    <property type="molecule type" value="Genomic_DNA"/>
</dbReference>
<dbReference type="InterPro" id="IPR029070">
    <property type="entry name" value="Chitinase_insertion_sf"/>
</dbReference>
<dbReference type="InterPro" id="IPR001223">
    <property type="entry name" value="Glyco_hydro18_cat"/>
</dbReference>
<dbReference type="GO" id="GO:0005975">
    <property type="term" value="P:carbohydrate metabolic process"/>
    <property type="evidence" value="ECO:0007669"/>
    <property type="project" value="InterPro"/>
</dbReference>
<dbReference type="GO" id="GO:0008061">
    <property type="term" value="F:chitin binding"/>
    <property type="evidence" value="ECO:0007669"/>
    <property type="project" value="InterPro"/>
</dbReference>
<proteinExistence type="predicted"/>
<dbReference type="InterPro" id="IPR036779">
    <property type="entry name" value="LysM_dom_sf"/>
</dbReference>
<dbReference type="InterPro" id="IPR018392">
    <property type="entry name" value="LysM"/>
</dbReference>
<gene>
    <name evidence="5" type="ORF">SY83_12570</name>
</gene>
<dbReference type="CDD" id="cd02874">
    <property type="entry name" value="GH18_CFLE_spore_hydrolase"/>
    <property type="match status" value="1"/>
</dbReference>
<dbReference type="PANTHER" id="PTHR46066">
    <property type="entry name" value="CHITINASE DOMAIN-CONTAINING PROTEIN 1 FAMILY MEMBER"/>
    <property type="match status" value="1"/>
</dbReference>